<feature type="region of interest" description="Disordered" evidence="1">
    <location>
        <begin position="105"/>
        <end position="130"/>
    </location>
</feature>
<reference evidence="2" key="1">
    <citation type="submission" date="2018-01" db="EMBL/GenBank/DDBJ databases">
        <title>An insight into the sialome of Amazonian anophelines.</title>
        <authorList>
            <person name="Ribeiro J.M."/>
            <person name="Scarpassa V."/>
            <person name="Calvo E."/>
        </authorList>
    </citation>
    <scope>NUCLEOTIDE SEQUENCE</scope>
    <source>
        <tissue evidence="2">Salivary glands</tissue>
    </source>
</reference>
<accession>A0A2M4C7Y4</accession>
<name>A0A2M4C7Y4_9DIPT</name>
<sequence>MGVYRTRRARITVAVILVVTHHPPCLPAVIIIAERVRWKRAIGIAGNEKHTHEIVTITIAIHPVSGDGTGRRQAVRGVITIAAEPVFADPWLAGNADHLSEVYYHKQQQHQHQQHPHSVSQNGPQCVHGV</sequence>
<evidence type="ECO:0000256" key="1">
    <source>
        <dbReference type="SAM" id="MobiDB-lite"/>
    </source>
</evidence>
<dbReference type="EMBL" id="GGFJ01011927">
    <property type="protein sequence ID" value="MBW61068.1"/>
    <property type="molecule type" value="Transcribed_RNA"/>
</dbReference>
<protein>
    <submittedName>
        <fullName evidence="2">Putative secreted protein</fullName>
    </submittedName>
</protein>
<evidence type="ECO:0000313" key="2">
    <source>
        <dbReference type="EMBL" id="MBW61068.1"/>
    </source>
</evidence>
<dbReference type="AlphaFoldDB" id="A0A2M4C7Y4"/>
<proteinExistence type="predicted"/>
<organism evidence="2">
    <name type="scientific">Anopheles marajoara</name>
    <dbReference type="NCBI Taxonomy" id="58244"/>
    <lineage>
        <taxon>Eukaryota</taxon>
        <taxon>Metazoa</taxon>
        <taxon>Ecdysozoa</taxon>
        <taxon>Arthropoda</taxon>
        <taxon>Hexapoda</taxon>
        <taxon>Insecta</taxon>
        <taxon>Pterygota</taxon>
        <taxon>Neoptera</taxon>
        <taxon>Endopterygota</taxon>
        <taxon>Diptera</taxon>
        <taxon>Nematocera</taxon>
        <taxon>Culicoidea</taxon>
        <taxon>Culicidae</taxon>
        <taxon>Anophelinae</taxon>
        <taxon>Anopheles</taxon>
    </lineage>
</organism>